<reference evidence="1 2" key="1">
    <citation type="submission" date="2016-12" db="EMBL/GenBank/DDBJ databases">
        <authorList>
            <person name="Song W.-J."/>
            <person name="Kurnit D.M."/>
        </authorList>
    </citation>
    <scope>NUCLEOTIDE SEQUENCE [LARGE SCALE GENOMIC DNA]</scope>
    <source>
        <strain evidence="1 2">STM7296</strain>
    </source>
</reference>
<dbReference type="STRING" id="1247936.BN2475_440065"/>
<sequence>MPLEHCVEESALVLQTGKWSFIEFVAAERISHQYSSFLNFWSARESGRWFVRQRDGREVCREVCNIRTSAKVGLGAAKQAKAGKAARYGQCRLRQNARFVGKTTSRTSESAISENLLKAGFSNRFDDSCADGTKAARDVAARTQSGRCVTR</sequence>
<dbReference type="Proteomes" id="UP000187012">
    <property type="component" value="Unassembled WGS sequence"/>
</dbReference>
<evidence type="ECO:0000313" key="2">
    <source>
        <dbReference type="Proteomes" id="UP000187012"/>
    </source>
</evidence>
<keyword evidence="2" id="KW-1185">Reference proteome</keyword>
<accession>A0A1N7S8I0</accession>
<gene>
    <name evidence="1" type="ORF">BN2475_440065</name>
</gene>
<name>A0A1N7S8I0_9BURK</name>
<dbReference type="EMBL" id="CYGX02000044">
    <property type="protein sequence ID" value="SIT43641.1"/>
    <property type="molecule type" value="Genomic_DNA"/>
</dbReference>
<evidence type="ECO:0000313" key="1">
    <source>
        <dbReference type="EMBL" id="SIT43641.1"/>
    </source>
</evidence>
<dbReference type="AlphaFoldDB" id="A0A1N7S8I0"/>
<organism evidence="1 2">
    <name type="scientific">Paraburkholderia ribeironis</name>
    <dbReference type="NCBI Taxonomy" id="1247936"/>
    <lineage>
        <taxon>Bacteria</taxon>
        <taxon>Pseudomonadati</taxon>
        <taxon>Pseudomonadota</taxon>
        <taxon>Betaproteobacteria</taxon>
        <taxon>Burkholderiales</taxon>
        <taxon>Burkholderiaceae</taxon>
        <taxon>Paraburkholderia</taxon>
    </lineage>
</organism>
<protein>
    <submittedName>
        <fullName evidence="1">Uncharacterized protein</fullName>
    </submittedName>
</protein>
<proteinExistence type="predicted"/>